<keyword evidence="3" id="KW-1185">Reference proteome</keyword>
<protein>
    <recommendedName>
        <fullName evidence="1">PD(D/E)XK endonuclease domain-containing protein</fullName>
    </recommendedName>
</protein>
<proteinExistence type="predicted"/>
<dbReference type="InterPro" id="IPR011856">
    <property type="entry name" value="tRNA_endonuc-like_dom_sf"/>
</dbReference>
<gene>
    <name evidence="2" type="ORF">J1899_07790</name>
</gene>
<evidence type="ECO:0000313" key="2">
    <source>
        <dbReference type="EMBL" id="QVY62934.1"/>
    </source>
</evidence>
<dbReference type="Proteomes" id="UP000679247">
    <property type="component" value="Chromosome"/>
</dbReference>
<organism evidence="2 3">
    <name type="scientific">Cytobacillus gottheilii</name>
    <dbReference type="NCBI Taxonomy" id="859144"/>
    <lineage>
        <taxon>Bacteria</taxon>
        <taxon>Bacillati</taxon>
        <taxon>Bacillota</taxon>
        <taxon>Bacilli</taxon>
        <taxon>Bacillales</taxon>
        <taxon>Bacillaceae</taxon>
        <taxon>Cytobacillus</taxon>
    </lineage>
</organism>
<dbReference type="EMBL" id="CP071709">
    <property type="protein sequence ID" value="QVY62934.1"/>
    <property type="molecule type" value="Genomic_DNA"/>
</dbReference>
<feature type="domain" description="PD(D/E)XK endonuclease" evidence="1">
    <location>
        <begin position="3"/>
        <end position="118"/>
    </location>
</feature>
<dbReference type="Pfam" id="PF11645">
    <property type="entry name" value="PDDEXK_5"/>
    <property type="match status" value="1"/>
</dbReference>
<accession>A0ABX8FG11</accession>
<evidence type="ECO:0000259" key="1">
    <source>
        <dbReference type="Pfam" id="PF11645"/>
    </source>
</evidence>
<evidence type="ECO:0000313" key="3">
    <source>
        <dbReference type="Proteomes" id="UP000679247"/>
    </source>
</evidence>
<name>A0ABX8FG11_9BACI</name>
<dbReference type="RefSeq" id="WP_214478298.1">
    <property type="nucleotide sequence ID" value="NZ_CP071709.1"/>
</dbReference>
<sequence>MYKTHTIGAAGEQIVIADLLLRGFNVSVPCGDTLTYDLLGELNGEFVKFQVKTATPAEDKIVVYPKRSQAIKGAERYYASSDYDFLAVVNIASCEVAYLSFDEVNPSRVTLQLKEVESLSGHHKGNPPKLFRDYKELKGTKRLGQVG</sequence>
<dbReference type="InterPro" id="IPR021671">
    <property type="entry name" value="PD(D/E)XK_Endonuc"/>
</dbReference>
<reference evidence="2 3" key="1">
    <citation type="submission" date="2021-03" db="EMBL/GenBank/DDBJ databases">
        <title>The first data on the complete genome of the tetrodotoxin-producing bacterium.</title>
        <authorList>
            <person name="Melnikova D.I."/>
            <person name="Nijland R."/>
            <person name="Magarlamov T.Y."/>
        </authorList>
    </citation>
    <scope>NUCLEOTIDE SEQUENCE [LARGE SCALE GENOMIC DNA]</scope>
    <source>
        <strain evidence="2 3">1839</strain>
    </source>
</reference>
<dbReference type="Gene3D" id="3.40.1350.10">
    <property type="match status" value="1"/>
</dbReference>